<reference evidence="2 3" key="1">
    <citation type="journal article" date="2016" name="Nat. Commun.">
        <title>Thousands of microbial genomes shed light on interconnected biogeochemical processes in an aquifer system.</title>
        <authorList>
            <person name="Anantharaman K."/>
            <person name="Brown C.T."/>
            <person name="Hug L.A."/>
            <person name="Sharon I."/>
            <person name="Castelle C.J."/>
            <person name="Probst A.J."/>
            <person name="Thomas B.C."/>
            <person name="Singh A."/>
            <person name="Wilkins M.J."/>
            <person name="Karaoz U."/>
            <person name="Brodie E.L."/>
            <person name="Williams K.H."/>
            <person name="Hubbard S.S."/>
            <person name="Banfield J.F."/>
        </authorList>
    </citation>
    <scope>NUCLEOTIDE SEQUENCE [LARGE SCALE GENOMIC DNA]</scope>
</reference>
<evidence type="ECO:0000256" key="1">
    <source>
        <dbReference type="SAM" id="MobiDB-lite"/>
    </source>
</evidence>
<name>A0A1F7YPP2_9BACT</name>
<dbReference type="InterPro" id="IPR038763">
    <property type="entry name" value="DHH_sf"/>
</dbReference>
<dbReference type="Gene3D" id="3.90.1640.10">
    <property type="entry name" value="inorganic pyrophosphatase (n-terminal core)"/>
    <property type="match status" value="1"/>
</dbReference>
<sequence length="320" mass="34530">MEQQFKQIIDQAGSIVILLPRGPYFDQVAAGLALYLTLRDKKNVEIHAPTPMLVEFNRLVGVNKISTELGNKNLLVSFADYNAENIERVKYDIENKQFKLTVIPKPQATPPNKDQVILGYAGISADVAILIGGANDSHFPTLASSDMAATKLVHIGISDLSLSGGRQVISFARSAASISEVMYPLVSALTEKLGPDVASNLLAGLHEGSRGFTHSMVTADTYKMAATLAELGGRYTHVNRPSSTGGSKGPFEVSVPLRPVTPHVEPVPVVQKPQVAPEPQVMEKPTVTKDPTIVEDPPKSWLQQPKIYRGASDPTKTSNN</sequence>
<evidence type="ECO:0000313" key="2">
    <source>
        <dbReference type="EMBL" id="OGM29272.1"/>
    </source>
</evidence>
<dbReference type="Proteomes" id="UP000177263">
    <property type="component" value="Unassembled WGS sequence"/>
</dbReference>
<gene>
    <name evidence="2" type="ORF">A2801_01980</name>
</gene>
<dbReference type="STRING" id="1802500.A2801_01980"/>
<dbReference type="SUPFAM" id="SSF64182">
    <property type="entry name" value="DHH phosphoesterases"/>
    <property type="match status" value="1"/>
</dbReference>
<protein>
    <submittedName>
        <fullName evidence="2">Uncharacterized protein</fullName>
    </submittedName>
</protein>
<evidence type="ECO:0000313" key="3">
    <source>
        <dbReference type="Proteomes" id="UP000177263"/>
    </source>
</evidence>
<accession>A0A1F7YPP2</accession>
<organism evidence="2 3">
    <name type="scientific">Candidatus Woesebacteria bacterium RIFCSPHIGHO2_01_FULL_41_10</name>
    <dbReference type="NCBI Taxonomy" id="1802500"/>
    <lineage>
        <taxon>Bacteria</taxon>
        <taxon>Candidatus Woeseibacteriota</taxon>
    </lineage>
</organism>
<dbReference type="AlphaFoldDB" id="A0A1F7YPP2"/>
<comment type="caution">
    <text evidence="2">The sequence shown here is derived from an EMBL/GenBank/DDBJ whole genome shotgun (WGS) entry which is preliminary data.</text>
</comment>
<proteinExistence type="predicted"/>
<dbReference type="EMBL" id="MGGM01000015">
    <property type="protein sequence ID" value="OGM29272.1"/>
    <property type="molecule type" value="Genomic_DNA"/>
</dbReference>
<feature type="region of interest" description="Disordered" evidence="1">
    <location>
        <begin position="274"/>
        <end position="320"/>
    </location>
</feature>